<dbReference type="InterPro" id="IPR025194">
    <property type="entry name" value="RodZ-like_C"/>
</dbReference>
<evidence type="ECO:0000256" key="2">
    <source>
        <dbReference type="SAM" id="Phobius"/>
    </source>
</evidence>
<reference evidence="4 5" key="1">
    <citation type="submission" date="2021-03" db="EMBL/GenBank/DDBJ databases">
        <title>Antimicrobial resistance genes in bacteria isolated from Japanese honey, and their potential for conferring macrolide and lincosamide resistance in the American foulbrood pathogen Paenibacillus larvae.</title>
        <authorList>
            <person name="Okamoto M."/>
            <person name="Kumagai M."/>
            <person name="Kanamori H."/>
            <person name="Takamatsu D."/>
        </authorList>
    </citation>
    <scope>NUCLEOTIDE SEQUENCE [LARGE SCALE GENOMIC DNA]</scope>
    <source>
        <strain evidence="4 5">J8TS2</strain>
    </source>
</reference>
<dbReference type="RefSeq" id="WP_212966273.1">
    <property type="nucleotide sequence ID" value="NZ_BORB01000015.1"/>
</dbReference>
<comment type="caution">
    <text evidence="4">The sequence shown here is derived from an EMBL/GenBank/DDBJ whole genome shotgun (WGS) entry which is preliminary data.</text>
</comment>
<accession>A0ABQ4KJY1</accession>
<dbReference type="InterPro" id="IPR010982">
    <property type="entry name" value="Lambda_DNA-bd_dom_sf"/>
</dbReference>
<evidence type="ECO:0000313" key="4">
    <source>
        <dbReference type="EMBL" id="GIN57764.1"/>
    </source>
</evidence>
<dbReference type="SUPFAM" id="SSF47413">
    <property type="entry name" value="lambda repressor-like DNA-binding domains"/>
    <property type="match status" value="1"/>
</dbReference>
<feature type="transmembrane region" description="Helical" evidence="2">
    <location>
        <begin position="107"/>
        <end position="128"/>
    </location>
</feature>
<dbReference type="Pfam" id="PF13464">
    <property type="entry name" value="RodZ_C"/>
    <property type="match status" value="1"/>
</dbReference>
<dbReference type="InterPro" id="IPR050400">
    <property type="entry name" value="Bact_Cytoskel_RodZ"/>
</dbReference>
<keyword evidence="2" id="KW-0472">Membrane</keyword>
<gene>
    <name evidence="4" type="ORF">J8TS2_20830</name>
</gene>
<evidence type="ECO:0000259" key="3">
    <source>
        <dbReference type="PROSITE" id="PS50943"/>
    </source>
</evidence>
<feature type="compositionally biased region" description="Acidic residues" evidence="1">
    <location>
        <begin position="161"/>
        <end position="192"/>
    </location>
</feature>
<dbReference type="PANTHER" id="PTHR34475">
    <property type="match status" value="1"/>
</dbReference>
<dbReference type="Pfam" id="PF13413">
    <property type="entry name" value="HTH_25"/>
    <property type="match status" value="1"/>
</dbReference>
<dbReference type="PROSITE" id="PS50943">
    <property type="entry name" value="HTH_CROC1"/>
    <property type="match status" value="1"/>
</dbReference>
<dbReference type="PANTHER" id="PTHR34475:SF1">
    <property type="entry name" value="CYTOSKELETON PROTEIN RODZ"/>
    <property type="match status" value="1"/>
</dbReference>
<organism evidence="4 5">
    <name type="scientific">Lederbergia ruris</name>
    <dbReference type="NCBI Taxonomy" id="217495"/>
    <lineage>
        <taxon>Bacteria</taxon>
        <taxon>Bacillati</taxon>
        <taxon>Bacillota</taxon>
        <taxon>Bacilli</taxon>
        <taxon>Bacillales</taxon>
        <taxon>Bacillaceae</taxon>
        <taxon>Lederbergia</taxon>
    </lineage>
</organism>
<evidence type="ECO:0000256" key="1">
    <source>
        <dbReference type="SAM" id="MobiDB-lite"/>
    </source>
</evidence>
<name>A0ABQ4KJY1_9BACI</name>
<proteinExistence type="predicted"/>
<dbReference type="Proteomes" id="UP000679950">
    <property type="component" value="Unassembled WGS sequence"/>
</dbReference>
<sequence>MSDLGSRLRMAREEKSLTLDELQAITRIQKRYLSAIEEGNFEVMPGKFYTRAFIKQYAEAVDLEPEVLFEEYKNEIPVAYEDDLPEKLTRVQSRNSVSRKTSKIIEFFPKILMAIFFIAIVVLIWYLVTNFLTSNDKNPVDKQNEGINITESNDVSPPDTSEGDEEDQTDSTEQDESENTNDQSEESEEEEEQKITMEGVSGNTTTYEVTNAADKYEVTVKATDSGEAWIQVTNNSDKQYASKKIANGESETYDFSEDSEAYIRTGRAMDTEIYVNDEKLELESDATVQNIIIKFNKQQQ</sequence>
<keyword evidence="2" id="KW-0812">Transmembrane</keyword>
<dbReference type="CDD" id="cd00093">
    <property type="entry name" value="HTH_XRE"/>
    <property type="match status" value="1"/>
</dbReference>
<feature type="domain" description="HTH cro/C1-type" evidence="3">
    <location>
        <begin position="8"/>
        <end position="68"/>
    </location>
</feature>
<feature type="compositionally biased region" description="Polar residues" evidence="1">
    <location>
        <begin position="145"/>
        <end position="155"/>
    </location>
</feature>
<dbReference type="InterPro" id="IPR001387">
    <property type="entry name" value="Cro/C1-type_HTH"/>
</dbReference>
<keyword evidence="5" id="KW-1185">Reference proteome</keyword>
<dbReference type="Gene3D" id="1.10.260.40">
    <property type="entry name" value="lambda repressor-like DNA-binding domains"/>
    <property type="match status" value="1"/>
</dbReference>
<protein>
    <submittedName>
        <fullName evidence="4">XRE family transcriptional regulator</fullName>
    </submittedName>
</protein>
<feature type="region of interest" description="Disordered" evidence="1">
    <location>
        <begin position="137"/>
        <end position="205"/>
    </location>
</feature>
<evidence type="ECO:0000313" key="5">
    <source>
        <dbReference type="Proteomes" id="UP000679950"/>
    </source>
</evidence>
<dbReference type="SMART" id="SM00530">
    <property type="entry name" value="HTH_XRE"/>
    <property type="match status" value="1"/>
</dbReference>
<dbReference type="EMBL" id="BORB01000015">
    <property type="protein sequence ID" value="GIN57764.1"/>
    <property type="molecule type" value="Genomic_DNA"/>
</dbReference>
<keyword evidence="2" id="KW-1133">Transmembrane helix</keyword>